<evidence type="ECO:0000313" key="5">
    <source>
        <dbReference type="EMBL" id="OGE65383.1"/>
    </source>
</evidence>
<accession>A0A1F5MJ55</accession>
<keyword evidence="2" id="KW-0328">Glycosyltransferase</keyword>
<comment type="caution">
    <text evidence="5">The sequence shown here is derived from an EMBL/GenBank/DDBJ whole genome shotgun (WGS) entry which is preliminary data.</text>
</comment>
<proteinExistence type="inferred from homology"/>
<feature type="domain" description="Glycosyltransferase 2-like" evidence="4">
    <location>
        <begin position="5"/>
        <end position="176"/>
    </location>
</feature>
<gene>
    <name evidence="5" type="ORF">A3B49_00655</name>
</gene>
<dbReference type="Proteomes" id="UP000178017">
    <property type="component" value="Unassembled WGS sequence"/>
</dbReference>
<evidence type="ECO:0000313" key="6">
    <source>
        <dbReference type="Proteomes" id="UP000178017"/>
    </source>
</evidence>
<reference evidence="5 6" key="1">
    <citation type="journal article" date="2016" name="Nat. Commun.">
        <title>Thousands of microbial genomes shed light on interconnected biogeochemical processes in an aquifer system.</title>
        <authorList>
            <person name="Anantharaman K."/>
            <person name="Brown C.T."/>
            <person name="Hug L.A."/>
            <person name="Sharon I."/>
            <person name="Castelle C.J."/>
            <person name="Probst A.J."/>
            <person name="Thomas B.C."/>
            <person name="Singh A."/>
            <person name="Wilkins M.J."/>
            <person name="Karaoz U."/>
            <person name="Brodie E.L."/>
            <person name="Williams K.H."/>
            <person name="Hubbard S.S."/>
            <person name="Banfield J.F."/>
        </authorList>
    </citation>
    <scope>NUCLEOTIDE SEQUENCE [LARGE SCALE GENOMIC DNA]</scope>
</reference>
<dbReference type="InterPro" id="IPR001173">
    <property type="entry name" value="Glyco_trans_2-like"/>
</dbReference>
<keyword evidence="3" id="KW-0808">Transferase</keyword>
<dbReference type="GO" id="GO:0016757">
    <property type="term" value="F:glycosyltransferase activity"/>
    <property type="evidence" value="ECO:0007669"/>
    <property type="project" value="UniProtKB-KW"/>
</dbReference>
<dbReference type="AlphaFoldDB" id="A0A1F5MJ55"/>
<evidence type="ECO:0000256" key="2">
    <source>
        <dbReference type="ARBA" id="ARBA00022676"/>
    </source>
</evidence>
<evidence type="ECO:0000259" key="4">
    <source>
        <dbReference type="Pfam" id="PF00535"/>
    </source>
</evidence>
<dbReference type="Gene3D" id="3.90.550.10">
    <property type="entry name" value="Spore Coat Polysaccharide Biosynthesis Protein SpsA, Chain A"/>
    <property type="match status" value="1"/>
</dbReference>
<organism evidence="5 6">
    <name type="scientific">Candidatus Daviesbacteria bacterium RIFCSPLOWO2_01_FULL_40_24</name>
    <dbReference type="NCBI Taxonomy" id="1797787"/>
    <lineage>
        <taxon>Bacteria</taxon>
        <taxon>Candidatus Daviesiibacteriota</taxon>
    </lineage>
</organism>
<protein>
    <recommendedName>
        <fullName evidence="4">Glycosyltransferase 2-like domain-containing protein</fullName>
    </recommendedName>
</protein>
<evidence type="ECO:0000256" key="3">
    <source>
        <dbReference type="ARBA" id="ARBA00022679"/>
    </source>
</evidence>
<evidence type="ECO:0000256" key="1">
    <source>
        <dbReference type="ARBA" id="ARBA00006739"/>
    </source>
</evidence>
<dbReference type="PANTHER" id="PTHR43179">
    <property type="entry name" value="RHAMNOSYLTRANSFERASE WBBL"/>
    <property type="match status" value="1"/>
</dbReference>
<dbReference type="SUPFAM" id="SSF53448">
    <property type="entry name" value="Nucleotide-diphospho-sugar transferases"/>
    <property type="match status" value="1"/>
</dbReference>
<sequence length="327" mass="36976">MPNLSVVIPSWDGLNLLKVCLSSLTKQTYKDFEIIVVDNGSLDGTGDFLNQKYPTVKVIQLDRNYGYAKAANLGIKSSSGAYILLLNNDTKVDKNCLSYLVKAAGGHQECGMVAAKMLSLTNPKIIDGAGGYIDAVGHANTIGWGKLDGVEFNQAKKVFLVSGGGGLFKRKLFDEVGLFDEDFFAYFEDVDLCFRAQLRGFTAWYEPKAIIYHIHKATSGRNRGFTEYLQFRNMTQMIIKNFPKELLMEDYNWLKIILVNVNTIRYLFTKGFFTEAIKAEFYILMHLSLLLKKRRYIQATLRVSTQYIIDNIIPKKVTLFGLLQKGF</sequence>
<dbReference type="EMBL" id="MFDO01000018">
    <property type="protein sequence ID" value="OGE65383.1"/>
    <property type="molecule type" value="Genomic_DNA"/>
</dbReference>
<dbReference type="PANTHER" id="PTHR43179:SF12">
    <property type="entry name" value="GALACTOFURANOSYLTRANSFERASE GLFT2"/>
    <property type="match status" value="1"/>
</dbReference>
<comment type="similarity">
    <text evidence="1">Belongs to the glycosyltransferase 2 family.</text>
</comment>
<name>A0A1F5MJ55_9BACT</name>
<dbReference type="InterPro" id="IPR029044">
    <property type="entry name" value="Nucleotide-diphossugar_trans"/>
</dbReference>
<dbReference type="Pfam" id="PF00535">
    <property type="entry name" value="Glycos_transf_2"/>
    <property type="match status" value="1"/>
</dbReference>
<dbReference type="CDD" id="cd04186">
    <property type="entry name" value="GT_2_like_c"/>
    <property type="match status" value="1"/>
</dbReference>